<dbReference type="RefSeq" id="WP_200260730.1">
    <property type="nucleotide sequence ID" value="NZ_NRSH01000151.1"/>
</dbReference>
<feature type="binding site" evidence="7">
    <location>
        <position position="207"/>
    </location>
    <ligand>
        <name>substrate</name>
    </ligand>
</feature>
<dbReference type="PIRSF" id="PIRSF000904">
    <property type="entry name" value="FBPtase_SBPase"/>
    <property type="match status" value="1"/>
</dbReference>
<reference evidence="11 12" key="1">
    <citation type="journal article" date="2020" name="Microorganisms">
        <title>Osmotic Adaptation and Compatible Solute Biosynthesis of Phototrophic Bacteria as Revealed from Genome Analyses.</title>
        <authorList>
            <person name="Imhoff J.F."/>
            <person name="Rahn T."/>
            <person name="Kunzel S."/>
            <person name="Keller A."/>
            <person name="Neulinger S.C."/>
        </authorList>
    </citation>
    <scope>NUCLEOTIDE SEQUENCE [LARGE SCALE GENOMIC DNA]</scope>
    <source>
        <strain evidence="11 12">DSM 15116</strain>
    </source>
</reference>
<dbReference type="SUPFAM" id="SSF56655">
    <property type="entry name" value="Carbohydrate phosphatase"/>
    <property type="match status" value="1"/>
</dbReference>
<organism evidence="11 12">
    <name type="scientific">Halorhodospira neutriphila</name>
    <dbReference type="NCBI Taxonomy" id="168379"/>
    <lineage>
        <taxon>Bacteria</taxon>
        <taxon>Pseudomonadati</taxon>
        <taxon>Pseudomonadota</taxon>
        <taxon>Gammaproteobacteria</taxon>
        <taxon>Chromatiales</taxon>
        <taxon>Ectothiorhodospiraceae</taxon>
        <taxon>Halorhodospira</taxon>
    </lineage>
</organism>
<evidence type="ECO:0000313" key="12">
    <source>
        <dbReference type="Proteomes" id="UP000738126"/>
    </source>
</evidence>
<comment type="subcellular location">
    <subcellularLocation>
        <location evidence="7">Cytoplasm</location>
    </subcellularLocation>
</comment>
<comment type="caution">
    <text evidence="7">Lacks conserved residue(s) required for the propagation of feature annotation.</text>
</comment>
<evidence type="ECO:0000256" key="2">
    <source>
        <dbReference type="ARBA" id="ARBA00010941"/>
    </source>
</evidence>
<evidence type="ECO:0000259" key="9">
    <source>
        <dbReference type="Pfam" id="PF00316"/>
    </source>
</evidence>
<dbReference type="EC" id="3.1.3.11" evidence="7"/>
<dbReference type="CDD" id="cd00354">
    <property type="entry name" value="FBPase"/>
    <property type="match status" value="1"/>
</dbReference>
<comment type="similarity">
    <text evidence="2 7 8">Belongs to the FBPase class 1 family.</text>
</comment>
<feature type="binding site" evidence="7">
    <location>
        <position position="115"/>
    </location>
    <ligand>
        <name>Mg(2+)</name>
        <dbReference type="ChEBI" id="CHEBI:18420"/>
        <label>1</label>
    </ligand>
</feature>
<dbReference type="PANTHER" id="PTHR11556:SF35">
    <property type="entry name" value="SEDOHEPTULOSE-1,7-BISPHOSPHATASE, CHLOROPLASTIC"/>
    <property type="match status" value="1"/>
</dbReference>
<keyword evidence="3 7" id="KW-0963">Cytoplasm</keyword>
<evidence type="ECO:0000256" key="1">
    <source>
        <dbReference type="ARBA" id="ARBA00001273"/>
    </source>
</evidence>
<comment type="catalytic activity">
    <reaction evidence="1 7">
        <text>beta-D-fructose 1,6-bisphosphate + H2O = beta-D-fructose 6-phosphate + phosphate</text>
        <dbReference type="Rhea" id="RHEA:11064"/>
        <dbReference type="ChEBI" id="CHEBI:15377"/>
        <dbReference type="ChEBI" id="CHEBI:32966"/>
        <dbReference type="ChEBI" id="CHEBI:43474"/>
        <dbReference type="ChEBI" id="CHEBI:57634"/>
        <dbReference type="EC" id="3.1.3.11"/>
    </reaction>
</comment>
<feature type="domain" description="Fructose-1-6-bisphosphatase class I N-terminal" evidence="9">
    <location>
        <begin position="6"/>
        <end position="192"/>
    </location>
</feature>
<dbReference type="HAMAP" id="MF_01855">
    <property type="entry name" value="FBPase_class1"/>
    <property type="match status" value="1"/>
</dbReference>
<dbReference type="PIRSF" id="PIRSF500210">
    <property type="entry name" value="FBPtase"/>
    <property type="match status" value="1"/>
</dbReference>
<feature type="binding site" evidence="7">
    <location>
        <position position="113"/>
    </location>
    <ligand>
        <name>Mg(2+)</name>
        <dbReference type="ChEBI" id="CHEBI:18420"/>
        <label>2</label>
    </ligand>
</feature>
<feature type="binding site" evidence="7">
    <location>
        <begin position="116"/>
        <end position="119"/>
    </location>
    <ligand>
        <name>substrate</name>
    </ligand>
</feature>
<feature type="binding site" evidence="7">
    <location>
        <position position="277"/>
    </location>
    <ligand>
        <name>Mg(2+)</name>
        <dbReference type="ChEBI" id="CHEBI:18420"/>
        <label>2</label>
    </ligand>
</feature>
<gene>
    <name evidence="7" type="primary">fbp</name>
    <name evidence="11" type="ORF">CKO13_10530</name>
</gene>
<evidence type="ECO:0000256" key="5">
    <source>
        <dbReference type="ARBA" id="ARBA00023277"/>
    </source>
</evidence>
<comment type="cofactor">
    <cofactor evidence="7">
        <name>Mg(2+)</name>
        <dbReference type="ChEBI" id="CHEBI:18420"/>
    </cofactor>
    <text evidence="7">Binds 2 magnesium ions per subunit.</text>
</comment>
<dbReference type="NCBIfam" id="NF006780">
    <property type="entry name" value="PRK09293.1-4"/>
    <property type="match status" value="1"/>
</dbReference>
<dbReference type="Pfam" id="PF18913">
    <property type="entry name" value="FBPase_C"/>
    <property type="match status" value="1"/>
</dbReference>
<keyword evidence="5 7" id="KW-0119">Carbohydrate metabolism</keyword>
<proteinExistence type="inferred from homology"/>
<dbReference type="Gene3D" id="3.30.540.10">
    <property type="entry name" value="Fructose-1,6-Bisphosphatase, subunit A, domain 1"/>
    <property type="match status" value="1"/>
</dbReference>
<sequence length="331" mass="35806">MPERVTLARYLAEQRPETRGLDELSGLVQQVTDACKGIADAVRGGALRGVLGSADAANTQGEEQKTLDVLANERLKEAGLWGGRAAAVASEEEAEAVPAPAGQPSGPYLLLFDPLDGSSNIEVNVSVGTIFSILKAPSEGTASIEDFMQPGTEQVAAGFVVYGPSTTLLLTLGNGVAQFTLDHGAGEFVLVNDNVQIPAQTKEFAINVSYQRFWEAPVRRYIDECLQGEDGPRGKNFNMRWIASMVADMYRIFTRGGIFIYPRDANRPDGRLRLMYEANPMAFLAEQAGGAATDAHQRILERAPEQIHQKVPVVIGSKEEVDRLTGYHQAS</sequence>
<dbReference type="InterPro" id="IPR044015">
    <property type="entry name" value="FBPase_C_dom"/>
</dbReference>
<comment type="pathway">
    <text evidence="6">Carbohydrate biosynthesis.</text>
</comment>
<dbReference type="InterPro" id="IPR033391">
    <property type="entry name" value="FBPase_N"/>
</dbReference>
<evidence type="ECO:0000256" key="3">
    <source>
        <dbReference type="ARBA" id="ARBA00022490"/>
    </source>
</evidence>
<comment type="caution">
    <text evidence="11">The sequence shown here is derived from an EMBL/GenBank/DDBJ whole genome shotgun (WGS) entry which is preliminary data.</text>
</comment>
<keyword evidence="4 7" id="KW-0378">Hydrolase</keyword>
<dbReference type="NCBIfam" id="NF006779">
    <property type="entry name" value="PRK09293.1-3"/>
    <property type="match status" value="1"/>
</dbReference>
<dbReference type="InterPro" id="IPR028343">
    <property type="entry name" value="FBPtase"/>
</dbReference>
<dbReference type="Pfam" id="PF00316">
    <property type="entry name" value="FBPase"/>
    <property type="match status" value="1"/>
</dbReference>
<name>A0ABS1E6V6_9GAMM</name>
<evidence type="ECO:0000259" key="10">
    <source>
        <dbReference type="Pfam" id="PF18913"/>
    </source>
</evidence>
<keyword evidence="7" id="KW-0479">Metal-binding</keyword>
<dbReference type="EMBL" id="NRSH01000151">
    <property type="protein sequence ID" value="MBK1727440.1"/>
    <property type="molecule type" value="Genomic_DNA"/>
</dbReference>
<feature type="domain" description="Fructose-1-6-bisphosphatase class 1 C-terminal" evidence="10">
    <location>
        <begin position="197"/>
        <end position="328"/>
    </location>
</feature>
<evidence type="ECO:0000313" key="11">
    <source>
        <dbReference type="EMBL" id="MBK1727440.1"/>
    </source>
</evidence>
<dbReference type="Proteomes" id="UP000738126">
    <property type="component" value="Unassembled WGS sequence"/>
</dbReference>
<accession>A0ABS1E6V6</accession>
<feature type="binding site" evidence="7">
    <location>
        <position position="91"/>
    </location>
    <ligand>
        <name>Mg(2+)</name>
        <dbReference type="ChEBI" id="CHEBI:18420"/>
        <label>1</label>
    </ligand>
</feature>
<dbReference type="PRINTS" id="PR00115">
    <property type="entry name" value="F16BPHPHTASE"/>
</dbReference>
<evidence type="ECO:0000256" key="6">
    <source>
        <dbReference type="ARBA" id="ARBA00024331"/>
    </source>
</evidence>
<evidence type="ECO:0000256" key="4">
    <source>
        <dbReference type="ARBA" id="ARBA00022801"/>
    </source>
</evidence>
<protein>
    <recommendedName>
        <fullName evidence="7">Fructose-1,6-bisphosphatase class 1</fullName>
        <shortName evidence="7">FBPase class 1</shortName>
        <ecNumber evidence="7">3.1.3.11</ecNumber>
    </recommendedName>
    <alternativeName>
        <fullName evidence="7">D-fructose-1,6-bisphosphate 1-phosphohydrolase class 1</fullName>
    </alternativeName>
</protein>
<feature type="binding site" evidence="7">
    <location>
        <position position="113"/>
    </location>
    <ligand>
        <name>Mg(2+)</name>
        <dbReference type="ChEBI" id="CHEBI:18420"/>
        <label>1</label>
    </ligand>
</feature>
<dbReference type="InterPro" id="IPR000146">
    <property type="entry name" value="FBPase_class-1"/>
</dbReference>
<comment type="subunit">
    <text evidence="7">Homotetramer.</text>
</comment>
<feature type="binding site" evidence="7">
    <location>
        <position position="116"/>
    </location>
    <ligand>
        <name>Mg(2+)</name>
        <dbReference type="ChEBI" id="CHEBI:18420"/>
        <label>2</label>
    </ligand>
</feature>
<dbReference type="PANTHER" id="PTHR11556">
    <property type="entry name" value="FRUCTOSE-1,6-BISPHOSPHATASE-RELATED"/>
    <property type="match status" value="1"/>
</dbReference>
<dbReference type="Gene3D" id="3.40.190.80">
    <property type="match status" value="1"/>
</dbReference>
<evidence type="ECO:0000256" key="7">
    <source>
        <dbReference type="HAMAP-Rule" id="MF_01855"/>
    </source>
</evidence>
<keyword evidence="7" id="KW-0460">Magnesium</keyword>
<evidence type="ECO:0000256" key="8">
    <source>
        <dbReference type="RuleBase" id="RU000508"/>
    </source>
</evidence>
<keyword evidence="12" id="KW-1185">Reference proteome</keyword>